<dbReference type="EMBL" id="VFSU01000024">
    <property type="protein sequence ID" value="TPE61095.1"/>
    <property type="molecule type" value="Genomic_DNA"/>
</dbReference>
<organism evidence="1 2">
    <name type="scientific">Sandaracinobacter neustonicus</name>
    <dbReference type="NCBI Taxonomy" id="1715348"/>
    <lineage>
        <taxon>Bacteria</taxon>
        <taxon>Pseudomonadati</taxon>
        <taxon>Pseudomonadota</taxon>
        <taxon>Alphaproteobacteria</taxon>
        <taxon>Sphingomonadales</taxon>
        <taxon>Sphingosinicellaceae</taxon>
        <taxon>Sandaracinobacter</taxon>
    </lineage>
</organism>
<reference evidence="1 2" key="1">
    <citation type="submission" date="2019-06" db="EMBL/GenBank/DDBJ databases">
        <authorList>
            <person name="Lee I."/>
            <person name="Jang G.I."/>
            <person name="Hwang C.Y."/>
        </authorList>
    </citation>
    <scope>NUCLEOTIDE SEQUENCE [LARGE SCALE GENOMIC DNA]</scope>
    <source>
        <strain evidence="1 2">PAMC 28131</strain>
    </source>
</reference>
<dbReference type="InterPro" id="IPR021330">
    <property type="entry name" value="DUF2939"/>
</dbReference>
<dbReference type="OrthoDB" id="7406839at2"/>
<dbReference type="RefSeq" id="WP_140928153.1">
    <property type="nucleotide sequence ID" value="NZ_VFSU01000024.1"/>
</dbReference>
<name>A0A501XKW8_9SPHN</name>
<evidence type="ECO:0000313" key="1">
    <source>
        <dbReference type="EMBL" id="TPE61095.1"/>
    </source>
</evidence>
<gene>
    <name evidence="1" type="ORF">FJQ54_09370</name>
</gene>
<dbReference type="Proteomes" id="UP000319897">
    <property type="component" value="Unassembled WGS sequence"/>
</dbReference>
<keyword evidence="2" id="KW-1185">Reference proteome</keyword>
<proteinExistence type="predicted"/>
<protein>
    <submittedName>
        <fullName evidence="1">DUF2939 domain-containing protein</fullName>
    </submittedName>
</protein>
<accession>A0A501XKW8</accession>
<dbReference type="Pfam" id="PF11159">
    <property type="entry name" value="DUF2939"/>
    <property type="match status" value="1"/>
</dbReference>
<sequence>MQIAPTALRRVTVAATAIAALPALAFGGWVAASLRLTLNAMQGAALSGDAQGFSDHVDYPALRQSLKAELRANIDAEAAATPETSLKALGLAMARNFVDPLVENSVSPEAVGLLFTAMGDGGVLAGSPVMESLALLAAPDLDIRREGFSSFQVALEGNEAAPRLLFRRDGWRWRLSGVDLDPARLPAPAA</sequence>
<comment type="caution">
    <text evidence="1">The sequence shown here is derived from an EMBL/GenBank/DDBJ whole genome shotgun (WGS) entry which is preliminary data.</text>
</comment>
<evidence type="ECO:0000313" key="2">
    <source>
        <dbReference type="Proteomes" id="UP000319897"/>
    </source>
</evidence>
<dbReference type="AlphaFoldDB" id="A0A501XKW8"/>